<dbReference type="EMBL" id="BGPR01000347">
    <property type="protein sequence ID" value="GBM14714.1"/>
    <property type="molecule type" value="Genomic_DNA"/>
</dbReference>
<protein>
    <submittedName>
        <fullName evidence="1">Uncharacterized protein</fullName>
    </submittedName>
</protein>
<accession>A0A4Y2DFT5</accession>
<gene>
    <name evidence="1" type="ORF">AVEN_71994_1</name>
</gene>
<proteinExistence type="predicted"/>
<organism evidence="1 2">
    <name type="scientific">Araneus ventricosus</name>
    <name type="common">Orbweaver spider</name>
    <name type="synonym">Epeira ventricosa</name>
    <dbReference type="NCBI Taxonomy" id="182803"/>
    <lineage>
        <taxon>Eukaryota</taxon>
        <taxon>Metazoa</taxon>
        <taxon>Ecdysozoa</taxon>
        <taxon>Arthropoda</taxon>
        <taxon>Chelicerata</taxon>
        <taxon>Arachnida</taxon>
        <taxon>Araneae</taxon>
        <taxon>Araneomorphae</taxon>
        <taxon>Entelegynae</taxon>
        <taxon>Araneoidea</taxon>
        <taxon>Araneidae</taxon>
        <taxon>Araneus</taxon>
    </lineage>
</organism>
<dbReference type="AlphaFoldDB" id="A0A4Y2DFT5"/>
<evidence type="ECO:0000313" key="1">
    <source>
        <dbReference type="EMBL" id="GBM14714.1"/>
    </source>
</evidence>
<comment type="caution">
    <text evidence="1">The sequence shown here is derived from an EMBL/GenBank/DDBJ whole genome shotgun (WGS) entry which is preliminary data.</text>
</comment>
<evidence type="ECO:0000313" key="2">
    <source>
        <dbReference type="Proteomes" id="UP000499080"/>
    </source>
</evidence>
<dbReference type="Proteomes" id="UP000499080">
    <property type="component" value="Unassembled WGS sequence"/>
</dbReference>
<reference evidence="1 2" key="1">
    <citation type="journal article" date="2019" name="Sci. Rep.">
        <title>Orb-weaving spider Araneus ventricosus genome elucidates the spidroin gene catalogue.</title>
        <authorList>
            <person name="Kono N."/>
            <person name="Nakamura H."/>
            <person name="Ohtoshi R."/>
            <person name="Moran D.A.P."/>
            <person name="Shinohara A."/>
            <person name="Yoshida Y."/>
            <person name="Fujiwara M."/>
            <person name="Mori M."/>
            <person name="Tomita M."/>
            <person name="Arakawa K."/>
        </authorList>
    </citation>
    <scope>NUCLEOTIDE SEQUENCE [LARGE SCALE GENOMIC DNA]</scope>
</reference>
<name>A0A4Y2DFT5_ARAVE</name>
<sequence length="179" mass="19480">MATTEVIEIKALISDSSKVVSAAKAKMKKNRLSRKTKDKFEKLGPVGLDDSLVQKKKDFLRTVEKPLVTNWGTSLPPGPSPVGMSVSLVPYTEPALTELTVERPPEVIGYISSQSEYCSDDLMSDTDSILAADASALASDPNVDIPGTLTFQQDGKIRQFYLKGKLVPQPTFALHPTEK</sequence>
<keyword evidence="2" id="KW-1185">Reference proteome</keyword>